<accession>A0ABR4BEG8</accession>
<gene>
    <name evidence="1" type="ORF">ABVK25_003278</name>
</gene>
<organism evidence="1 2">
    <name type="scientific">Lepraria finkii</name>
    <dbReference type="NCBI Taxonomy" id="1340010"/>
    <lineage>
        <taxon>Eukaryota</taxon>
        <taxon>Fungi</taxon>
        <taxon>Dikarya</taxon>
        <taxon>Ascomycota</taxon>
        <taxon>Pezizomycotina</taxon>
        <taxon>Lecanoromycetes</taxon>
        <taxon>OSLEUM clade</taxon>
        <taxon>Lecanoromycetidae</taxon>
        <taxon>Lecanorales</taxon>
        <taxon>Lecanorineae</taxon>
        <taxon>Stereocaulaceae</taxon>
        <taxon>Lepraria</taxon>
    </lineage>
</organism>
<sequence length="52" mass="5467">MSSPPQALVAQHLLLSGCALCLSGLLWGPFVGSTTYPRLALGAHIQFTLSEI</sequence>
<dbReference type="Proteomes" id="UP001590951">
    <property type="component" value="Unassembled WGS sequence"/>
</dbReference>
<name>A0ABR4BEG8_9LECA</name>
<proteinExistence type="predicted"/>
<evidence type="ECO:0000313" key="1">
    <source>
        <dbReference type="EMBL" id="KAL2056255.1"/>
    </source>
</evidence>
<protein>
    <submittedName>
        <fullName evidence="1">Uncharacterized protein</fullName>
    </submittedName>
</protein>
<evidence type="ECO:0000313" key="2">
    <source>
        <dbReference type="Proteomes" id="UP001590951"/>
    </source>
</evidence>
<dbReference type="EMBL" id="JBHFEH010000008">
    <property type="protein sequence ID" value="KAL2056255.1"/>
    <property type="molecule type" value="Genomic_DNA"/>
</dbReference>
<reference evidence="1 2" key="1">
    <citation type="submission" date="2024-09" db="EMBL/GenBank/DDBJ databases">
        <title>Rethinking Asexuality: The Enigmatic Case of Functional Sexual Genes in Lepraria (Stereocaulaceae).</title>
        <authorList>
            <person name="Doellman M."/>
            <person name="Sun Y."/>
            <person name="Barcenas-Pena A."/>
            <person name="Lumbsch H.T."/>
            <person name="Grewe F."/>
        </authorList>
    </citation>
    <scope>NUCLEOTIDE SEQUENCE [LARGE SCALE GENOMIC DNA]</scope>
    <source>
        <strain evidence="1 2">Grewe 0041</strain>
    </source>
</reference>
<keyword evidence="2" id="KW-1185">Reference proteome</keyword>
<comment type="caution">
    <text evidence="1">The sequence shown here is derived from an EMBL/GenBank/DDBJ whole genome shotgun (WGS) entry which is preliminary data.</text>
</comment>